<keyword evidence="2 4" id="KW-0547">Nucleotide-binding</keyword>
<keyword evidence="1" id="KW-0436">Ligase</keyword>
<evidence type="ECO:0000313" key="6">
    <source>
        <dbReference type="EMBL" id="WWF05103.1"/>
    </source>
</evidence>
<dbReference type="InterPro" id="IPR005479">
    <property type="entry name" value="CPAse_ATP-bd"/>
</dbReference>
<accession>A0ABZ2FFV9</accession>
<dbReference type="PANTHER" id="PTHR43585:SF2">
    <property type="entry name" value="ATP-GRASP ENZYME FSQD"/>
    <property type="match status" value="1"/>
</dbReference>
<dbReference type="PANTHER" id="PTHR43585">
    <property type="entry name" value="FUMIPYRROLE BIOSYNTHESIS PROTEIN C"/>
    <property type="match status" value="1"/>
</dbReference>
<dbReference type="PROSITE" id="PS00867">
    <property type="entry name" value="CPSASE_2"/>
    <property type="match status" value="1"/>
</dbReference>
<keyword evidence="3 4" id="KW-0067">ATP-binding</keyword>
<evidence type="ECO:0000313" key="7">
    <source>
        <dbReference type="Proteomes" id="UP001381003"/>
    </source>
</evidence>
<dbReference type="RefSeq" id="WP_338538197.1">
    <property type="nucleotide sequence ID" value="NZ_CP104874.1"/>
</dbReference>
<evidence type="ECO:0000256" key="1">
    <source>
        <dbReference type="ARBA" id="ARBA00022598"/>
    </source>
</evidence>
<reference evidence="6 7" key="1">
    <citation type="submission" date="2022-09" db="EMBL/GenBank/DDBJ databases">
        <title>Complete genome sequence of Janibacter terrae strain COS04-44, PCL-degrading bacteria isolated from oil spilled coast.</title>
        <authorList>
            <person name="Park H."/>
            <person name="Kim J.Y."/>
            <person name="An S.H."/>
            <person name="Lee C.M."/>
            <person name="Weon H.-Y."/>
        </authorList>
    </citation>
    <scope>NUCLEOTIDE SEQUENCE [LARGE SCALE GENOMIC DNA]</scope>
    <source>
        <strain evidence="6 7">COS04-44</strain>
    </source>
</reference>
<evidence type="ECO:0000259" key="5">
    <source>
        <dbReference type="PROSITE" id="PS50975"/>
    </source>
</evidence>
<keyword evidence="7" id="KW-1185">Reference proteome</keyword>
<feature type="domain" description="ATP-grasp" evidence="5">
    <location>
        <begin position="105"/>
        <end position="323"/>
    </location>
</feature>
<name>A0ABZ2FFV9_9MICO</name>
<organism evidence="6 7">
    <name type="scientific">Janibacter terrae</name>
    <dbReference type="NCBI Taxonomy" id="103817"/>
    <lineage>
        <taxon>Bacteria</taxon>
        <taxon>Bacillati</taxon>
        <taxon>Actinomycetota</taxon>
        <taxon>Actinomycetes</taxon>
        <taxon>Micrococcales</taxon>
        <taxon>Intrasporangiaceae</taxon>
        <taxon>Janibacter</taxon>
    </lineage>
</organism>
<dbReference type="SUPFAM" id="SSF56059">
    <property type="entry name" value="Glutathione synthetase ATP-binding domain-like"/>
    <property type="match status" value="1"/>
</dbReference>
<evidence type="ECO:0000256" key="3">
    <source>
        <dbReference type="ARBA" id="ARBA00022840"/>
    </source>
</evidence>
<evidence type="ECO:0000256" key="4">
    <source>
        <dbReference type="PROSITE-ProRule" id="PRU00409"/>
    </source>
</evidence>
<gene>
    <name evidence="6" type="ORF">N5P18_15790</name>
</gene>
<dbReference type="Gene3D" id="3.30.470.20">
    <property type="entry name" value="ATP-grasp fold, B domain"/>
    <property type="match status" value="1"/>
</dbReference>
<dbReference type="PROSITE" id="PS50975">
    <property type="entry name" value="ATP_GRASP"/>
    <property type="match status" value="1"/>
</dbReference>
<dbReference type="Pfam" id="PF13535">
    <property type="entry name" value="ATP-grasp_4"/>
    <property type="match status" value="1"/>
</dbReference>
<proteinExistence type="predicted"/>
<protein>
    <submittedName>
        <fullName evidence="6">ATP-grasp domain-containing protein</fullName>
    </submittedName>
</protein>
<evidence type="ECO:0000256" key="2">
    <source>
        <dbReference type="ARBA" id="ARBA00022741"/>
    </source>
</evidence>
<dbReference type="InterPro" id="IPR011761">
    <property type="entry name" value="ATP-grasp"/>
</dbReference>
<dbReference type="InterPro" id="IPR052032">
    <property type="entry name" value="ATP-dep_AA_Ligase"/>
</dbReference>
<sequence length="432" mass="47953">MTHNVFVLGLTSMQREELGTVHETGGLEFHDLLDHESLVATEEIDFDALLERARAELDAFDGSVDAIVSHWDFPTSVLGPMLAAERGLPAPSLTSLLKCEHKYWSRLEQRRAVPEVVPGFVAFDPFADDVAQQIDLNFPYWVKPIKGHSSNLGFEIRDDADLQAALEEIRAEITDVGDAFDQVLARVELPEELQGLGGSACLAEEIIRGTQFAPEGSVSRGEYSVHGVFDMLKSESGLSIERIDYPAATVPDHVQQQARDITGRLLEHIGFDDGCFNSEFMWDEEEERLRLIEVNTRISQSHSEMFTLVDGRSNHQVAVDVALGHAPSMPKGEGDLAVAAQYVVVHEGDAIVRGIPDASVLEQLAERYPGTKVDFPVSVGDRLSELPHQDSYRYLLAIVYVGAPDRESLRRRIEDIEETLQFDLEDCGEGRS</sequence>
<dbReference type="EMBL" id="CP104874">
    <property type="protein sequence ID" value="WWF05103.1"/>
    <property type="molecule type" value="Genomic_DNA"/>
</dbReference>
<dbReference type="Proteomes" id="UP001381003">
    <property type="component" value="Chromosome"/>
</dbReference>